<keyword evidence="2" id="KW-0690">Ribosome biogenesis</keyword>
<comment type="subcellular location">
    <subcellularLocation>
        <location evidence="1">Nucleus</location>
        <location evidence="1">Nucleolus</location>
    </subcellularLocation>
</comment>
<organism evidence="10 11">
    <name type="scientific">Glossina morsitans morsitans</name>
    <name type="common">Savannah tsetse fly</name>
    <dbReference type="NCBI Taxonomy" id="37546"/>
    <lineage>
        <taxon>Eukaryota</taxon>
        <taxon>Metazoa</taxon>
        <taxon>Ecdysozoa</taxon>
        <taxon>Arthropoda</taxon>
        <taxon>Hexapoda</taxon>
        <taxon>Insecta</taxon>
        <taxon>Pterygota</taxon>
        <taxon>Neoptera</taxon>
        <taxon>Endopterygota</taxon>
        <taxon>Diptera</taxon>
        <taxon>Brachycera</taxon>
        <taxon>Muscomorpha</taxon>
        <taxon>Hippoboscoidea</taxon>
        <taxon>Glossinidae</taxon>
        <taxon>Glossina</taxon>
    </lineage>
</organism>
<evidence type="ECO:0000256" key="1">
    <source>
        <dbReference type="ARBA" id="ARBA00004604"/>
    </source>
</evidence>
<feature type="region of interest" description="Disordered" evidence="8">
    <location>
        <begin position="183"/>
        <end position="248"/>
    </location>
</feature>
<keyword evidence="4" id="KW-0539">Nucleus</keyword>
<evidence type="ECO:0000256" key="7">
    <source>
        <dbReference type="ARBA" id="ARBA00071400"/>
    </source>
</evidence>
<evidence type="ECO:0000313" key="10">
    <source>
        <dbReference type="EnsemblMetazoa" id="GMOY003686-PA"/>
    </source>
</evidence>
<dbReference type="Pfam" id="PF24779">
    <property type="entry name" value="UTP23_sensor"/>
    <property type="match status" value="1"/>
</dbReference>
<reference evidence="10" key="1">
    <citation type="submission" date="2020-05" db="UniProtKB">
        <authorList>
            <consortium name="EnsemblMetazoa"/>
        </authorList>
    </citation>
    <scope>IDENTIFICATION</scope>
    <source>
        <strain evidence="10">Yale</strain>
    </source>
</reference>
<evidence type="ECO:0000256" key="3">
    <source>
        <dbReference type="ARBA" id="ARBA00022552"/>
    </source>
</evidence>
<feature type="compositionally biased region" description="Basic residues" evidence="8">
    <location>
        <begin position="228"/>
        <end position="239"/>
    </location>
</feature>
<dbReference type="Gene3D" id="3.40.50.1010">
    <property type="entry name" value="5'-nuclease"/>
    <property type="match status" value="1"/>
</dbReference>
<dbReference type="Proteomes" id="UP000092444">
    <property type="component" value="Unassembled WGS sequence"/>
</dbReference>
<name>A0A1B0FIP5_GLOMM</name>
<proteinExistence type="inferred from homology"/>
<dbReference type="InterPro" id="IPR006984">
    <property type="entry name" value="Fcf1/UTP23"/>
</dbReference>
<evidence type="ECO:0000256" key="5">
    <source>
        <dbReference type="ARBA" id="ARBA00037300"/>
    </source>
</evidence>
<evidence type="ECO:0000256" key="8">
    <source>
        <dbReference type="SAM" id="MobiDB-lite"/>
    </source>
</evidence>
<dbReference type="CDD" id="cd09866">
    <property type="entry name" value="PIN_Fcf1-Utp23-H"/>
    <property type="match status" value="1"/>
</dbReference>
<sequence length="248" mass="28298">MGLQSIEVDRREIVLRNAKYFNAHYNYREPYQVLIDATFCQAALKNKVIVEEQVRKYFQVQVKLLTTQCIILEAESLGAPLVGATQIVKKFLVHKCGHEGNPIAASECIKQMTKDSRYIVASQDKALQTSLRKVPGRCLLYLHKATPTLETPSQASKKWVQKKLKNILTIDIEKIENLKSQNGINVTEEKPKSKRRSPKNPNPLSCKKSKKQSVNNIQTLANSSKPPMRAKRKRIKLPRHVKEILRDS</sequence>
<dbReference type="AlphaFoldDB" id="A0A1B0FIP5"/>
<keyword evidence="3" id="KW-0698">rRNA processing</keyword>
<dbReference type="SUPFAM" id="SSF88723">
    <property type="entry name" value="PIN domain-like"/>
    <property type="match status" value="1"/>
</dbReference>
<dbReference type="EMBL" id="CCAG010016357">
    <property type="status" value="NOT_ANNOTATED_CDS"/>
    <property type="molecule type" value="Genomic_DNA"/>
</dbReference>
<evidence type="ECO:0000256" key="4">
    <source>
        <dbReference type="ARBA" id="ARBA00023242"/>
    </source>
</evidence>
<keyword evidence="11" id="KW-1185">Reference proteome</keyword>
<comment type="similarity">
    <text evidence="6">Belongs to the UTP23/FCF1 family. UTP23 subfamily.</text>
</comment>
<dbReference type="FunFam" id="3.40.50.1010:FF:000006">
    <property type="entry name" value="rRNA-processing protein UTP23 homolog"/>
    <property type="match status" value="1"/>
</dbReference>
<dbReference type="EnsemblMetazoa" id="GMOY003686-RA">
    <property type="protein sequence ID" value="GMOY003686-PA"/>
    <property type="gene ID" value="GMOY003686"/>
</dbReference>
<dbReference type="PhylomeDB" id="A0A1B0FIP5"/>
<dbReference type="STRING" id="37546.A0A1B0FIP5"/>
<dbReference type="PANTHER" id="PTHR12416">
    <property type="entry name" value="RRNA-PROCESSING PROTEIN UTP23 HOMOLOG"/>
    <property type="match status" value="1"/>
</dbReference>
<evidence type="ECO:0000256" key="2">
    <source>
        <dbReference type="ARBA" id="ARBA00022517"/>
    </source>
</evidence>
<dbReference type="GO" id="GO:0032040">
    <property type="term" value="C:small-subunit processome"/>
    <property type="evidence" value="ECO:0007669"/>
    <property type="project" value="InterPro"/>
</dbReference>
<dbReference type="GO" id="GO:0006364">
    <property type="term" value="P:rRNA processing"/>
    <property type="evidence" value="ECO:0007669"/>
    <property type="project" value="UniProtKB-KW"/>
</dbReference>
<dbReference type="VEuPathDB" id="VectorBase:GMOY003686"/>
<protein>
    <recommendedName>
        <fullName evidence="7">rRNA-processing protein UTP23 homolog</fullName>
    </recommendedName>
</protein>
<dbReference type="Pfam" id="PF04900">
    <property type="entry name" value="Fcf1"/>
    <property type="match status" value="1"/>
</dbReference>
<feature type="domain" description="UTP23 sensor motif region" evidence="9">
    <location>
        <begin position="192"/>
        <end position="211"/>
    </location>
</feature>
<comment type="function">
    <text evidence="5">Involved in rRNA-processing and ribosome biogenesis.</text>
</comment>
<dbReference type="InterPro" id="IPR057776">
    <property type="entry name" value="UTP23_sensor"/>
</dbReference>
<dbReference type="InterPro" id="IPR029060">
    <property type="entry name" value="PIN-like_dom_sf"/>
</dbReference>
<evidence type="ECO:0000256" key="6">
    <source>
        <dbReference type="ARBA" id="ARBA00038503"/>
    </source>
</evidence>
<feature type="compositionally biased region" description="Polar residues" evidence="8">
    <location>
        <begin position="212"/>
        <end position="225"/>
    </location>
</feature>
<evidence type="ECO:0000313" key="11">
    <source>
        <dbReference type="Proteomes" id="UP000092444"/>
    </source>
</evidence>
<accession>A0A1B0FIP5</accession>
<evidence type="ECO:0000259" key="9">
    <source>
        <dbReference type="Pfam" id="PF24779"/>
    </source>
</evidence>